<name>A0A4C1UJJ8_EUMVA</name>
<protein>
    <submittedName>
        <fullName evidence="2">Uncharacterized protein</fullName>
    </submittedName>
</protein>
<keyword evidence="1" id="KW-0472">Membrane</keyword>
<keyword evidence="3" id="KW-1185">Reference proteome</keyword>
<evidence type="ECO:0000313" key="3">
    <source>
        <dbReference type="Proteomes" id="UP000299102"/>
    </source>
</evidence>
<dbReference type="AlphaFoldDB" id="A0A4C1UJJ8"/>
<feature type="transmembrane region" description="Helical" evidence="1">
    <location>
        <begin position="48"/>
        <end position="67"/>
    </location>
</feature>
<proteinExistence type="predicted"/>
<evidence type="ECO:0000256" key="1">
    <source>
        <dbReference type="SAM" id="Phobius"/>
    </source>
</evidence>
<keyword evidence="1" id="KW-1133">Transmembrane helix</keyword>
<reference evidence="2 3" key="1">
    <citation type="journal article" date="2019" name="Commun. Biol.">
        <title>The bagworm genome reveals a unique fibroin gene that provides high tensile strength.</title>
        <authorList>
            <person name="Kono N."/>
            <person name="Nakamura H."/>
            <person name="Ohtoshi R."/>
            <person name="Tomita M."/>
            <person name="Numata K."/>
            <person name="Arakawa K."/>
        </authorList>
    </citation>
    <scope>NUCLEOTIDE SEQUENCE [LARGE SCALE GENOMIC DNA]</scope>
</reference>
<organism evidence="2 3">
    <name type="scientific">Eumeta variegata</name>
    <name type="common">Bagworm moth</name>
    <name type="synonym">Eumeta japonica</name>
    <dbReference type="NCBI Taxonomy" id="151549"/>
    <lineage>
        <taxon>Eukaryota</taxon>
        <taxon>Metazoa</taxon>
        <taxon>Ecdysozoa</taxon>
        <taxon>Arthropoda</taxon>
        <taxon>Hexapoda</taxon>
        <taxon>Insecta</taxon>
        <taxon>Pterygota</taxon>
        <taxon>Neoptera</taxon>
        <taxon>Endopterygota</taxon>
        <taxon>Lepidoptera</taxon>
        <taxon>Glossata</taxon>
        <taxon>Ditrysia</taxon>
        <taxon>Tineoidea</taxon>
        <taxon>Psychidae</taxon>
        <taxon>Oiketicinae</taxon>
        <taxon>Eumeta</taxon>
    </lineage>
</organism>
<dbReference type="Proteomes" id="UP000299102">
    <property type="component" value="Unassembled WGS sequence"/>
</dbReference>
<sequence>MNKLHHNNSVMCTVKKPGDVAVTTNCYHRDNNQRYAVTLTYGCGRVPMLFVVKVYIAVSLVYQHIVVHGRCSKKMSLVVASPSIVPRAPPDVAVVDAGVAACCRS</sequence>
<keyword evidence="1" id="KW-0812">Transmembrane</keyword>
<dbReference type="EMBL" id="BGZK01000181">
    <property type="protein sequence ID" value="GBP26499.1"/>
    <property type="molecule type" value="Genomic_DNA"/>
</dbReference>
<accession>A0A4C1UJJ8</accession>
<gene>
    <name evidence="2" type="ORF">EVAR_86001_1</name>
</gene>
<comment type="caution">
    <text evidence="2">The sequence shown here is derived from an EMBL/GenBank/DDBJ whole genome shotgun (WGS) entry which is preliminary data.</text>
</comment>
<evidence type="ECO:0000313" key="2">
    <source>
        <dbReference type="EMBL" id="GBP26499.1"/>
    </source>
</evidence>